<dbReference type="EMBL" id="AUZM01000034">
    <property type="protein sequence ID" value="ERT06585.1"/>
    <property type="molecule type" value="Genomic_DNA"/>
</dbReference>
<organism evidence="2 3">
    <name type="scientific">Lyngbya aestuarii BL J</name>
    <dbReference type="NCBI Taxonomy" id="1348334"/>
    <lineage>
        <taxon>Bacteria</taxon>
        <taxon>Bacillati</taxon>
        <taxon>Cyanobacteriota</taxon>
        <taxon>Cyanophyceae</taxon>
        <taxon>Oscillatoriophycideae</taxon>
        <taxon>Oscillatoriales</taxon>
        <taxon>Microcoleaceae</taxon>
        <taxon>Lyngbya</taxon>
    </lineage>
</organism>
<feature type="region of interest" description="Disordered" evidence="1">
    <location>
        <begin position="102"/>
        <end position="140"/>
    </location>
</feature>
<reference evidence="2 3" key="1">
    <citation type="journal article" date="2013" name="Front. Microbiol.">
        <title>Comparative genomic analyses of the cyanobacterium, Lyngbya aestuarii BL J, a powerful hydrogen producer.</title>
        <authorList>
            <person name="Kothari A."/>
            <person name="Vaughn M."/>
            <person name="Garcia-Pichel F."/>
        </authorList>
    </citation>
    <scope>NUCLEOTIDE SEQUENCE [LARGE SCALE GENOMIC DNA]</scope>
    <source>
        <strain evidence="2 3">BL J</strain>
    </source>
</reference>
<feature type="compositionally biased region" description="Polar residues" evidence="1">
    <location>
        <begin position="115"/>
        <end position="140"/>
    </location>
</feature>
<protein>
    <recommendedName>
        <fullName evidence="4">DUF721 domain-containing protein</fullName>
    </recommendedName>
</protein>
<dbReference type="Proteomes" id="UP000017127">
    <property type="component" value="Unassembled WGS sequence"/>
</dbReference>
<dbReference type="AlphaFoldDB" id="U7QHM8"/>
<dbReference type="PANTHER" id="PTHR36456:SF1">
    <property type="entry name" value="UPF0232 PROTEIN SCO3875"/>
    <property type="match status" value="1"/>
</dbReference>
<evidence type="ECO:0008006" key="4">
    <source>
        <dbReference type="Google" id="ProtNLM"/>
    </source>
</evidence>
<keyword evidence="3" id="KW-1185">Reference proteome</keyword>
<comment type="caution">
    <text evidence="2">The sequence shown here is derived from an EMBL/GenBank/DDBJ whole genome shotgun (WGS) entry which is preliminary data.</text>
</comment>
<proteinExistence type="predicted"/>
<name>U7QHM8_9CYAN</name>
<dbReference type="PANTHER" id="PTHR36456">
    <property type="entry name" value="UPF0232 PROTEIN SCO3875"/>
    <property type="match status" value="1"/>
</dbReference>
<dbReference type="InterPro" id="IPR007922">
    <property type="entry name" value="DciA-like"/>
</dbReference>
<sequence>MFQSLNQILDCLQVQLLTPEQQQLQLILDLWATVVGQRAIAHTRPISVSRGVLRVATSSATWSQQLTFGRSQILRRLNQRLSNPLNDIKFSTALWHSQSHYSTSDDHLGDESQHHPSSVTNIPPASTSTPSTEGSSAAVTPQTAFQNWAEVIQRRSQSLPQCPCCHCPTPTGELQRWSVCAMCFSQQRLHP</sequence>
<feature type="compositionally biased region" description="Basic and acidic residues" evidence="1">
    <location>
        <begin position="103"/>
        <end position="114"/>
    </location>
</feature>
<accession>U7QHM8</accession>
<dbReference type="Pfam" id="PF05258">
    <property type="entry name" value="DciA"/>
    <property type="match status" value="1"/>
</dbReference>
<evidence type="ECO:0000313" key="3">
    <source>
        <dbReference type="Proteomes" id="UP000017127"/>
    </source>
</evidence>
<evidence type="ECO:0000256" key="1">
    <source>
        <dbReference type="SAM" id="MobiDB-lite"/>
    </source>
</evidence>
<gene>
    <name evidence="2" type="ORF">M595_3466</name>
</gene>
<dbReference type="RefSeq" id="WP_023067200.1">
    <property type="nucleotide sequence ID" value="NZ_AUZM01000034.1"/>
</dbReference>
<evidence type="ECO:0000313" key="2">
    <source>
        <dbReference type="EMBL" id="ERT06585.1"/>
    </source>
</evidence>